<dbReference type="InterPro" id="IPR025241">
    <property type="entry name" value="DUF4190"/>
</dbReference>
<feature type="transmembrane region" description="Helical" evidence="1">
    <location>
        <begin position="25"/>
        <end position="47"/>
    </location>
</feature>
<dbReference type="RefSeq" id="WP_373868357.1">
    <property type="nucleotide sequence ID" value="NZ_BMMJ01000006.1"/>
</dbReference>
<gene>
    <name evidence="3" type="ORF">GA0070617_0589</name>
</gene>
<dbReference type="AlphaFoldDB" id="A0A1C6U0A1"/>
<dbReference type="EMBL" id="FMIA01000002">
    <property type="protein sequence ID" value="SCL47466.1"/>
    <property type="molecule type" value="Genomic_DNA"/>
</dbReference>
<evidence type="ECO:0000313" key="4">
    <source>
        <dbReference type="Proteomes" id="UP000198937"/>
    </source>
</evidence>
<keyword evidence="1" id="KW-0812">Transmembrane</keyword>
<dbReference type="Pfam" id="PF13828">
    <property type="entry name" value="DUF4190"/>
    <property type="match status" value="1"/>
</dbReference>
<sequence length="99" mass="10021">MSQATVHEGHKSDAAPTGGAGGTNILAILSLVFAFVAAPVGIVLGHLAKRQIRQTGEQGAGLAKAGLVLSYLFTGLSVLFFVIFVVLMANADPAATTAN</sequence>
<evidence type="ECO:0000313" key="3">
    <source>
        <dbReference type="EMBL" id="SCL47466.1"/>
    </source>
</evidence>
<keyword evidence="4" id="KW-1185">Reference proteome</keyword>
<name>A0A1C6U0A1_9ACTN</name>
<feature type="domain" description="DUF4190" evidence="2">
    <location>
        <begin position="25"/>
        <end position="80"/>
    </location>
</feature>
<reference evidence="3 4" key="1">
    <citation type="submission" date="2016-06" db="EMBL/GenBank/DDBJ databases">
        <authorList>
            <person name="Kjaerup R.B."/>
            <person name="Dalgaard T.S."/>
            <person name="Juul-Madsen H.R."/>
        </authorList>
    </citation>
    <scope>NUCLEOTIDE SEQUENCE [LARGE SCALE GENOMIC DNA]</scope>
    <source>
        <strain evidence="3 4">DSM 45577</strain>
    </source>
</reference>
<dbReference type="STRING" id="683228.GA0070617_0589"/>
<keyword evidence="1" id="KW-1133">Transmembrane helix</keyword>
<dbReference type="Proteomes" id="UP000198937">
    <property type="component" value="Unassembled WGS sequence"/>
</dbReference>
<protein>
    <recommendedName>
        <fullName evidence="2">DUF4190 domain-containing protein</fullName>
    </recommendedName>
</protein>
<evidence type="ECO:0000259" key="2">
    <source>
        <dbReference type="Pfam" id="PF13828"/>
    </source>
</evidence>
<organism evidence="3 4">
    <name type="scientific">Micromonospora yangpuensis</name>
    <dbReference type="NCBI Taxonomy" id="683228"/>
    <lineage>
        <taxon>Bacteria</taxon>
        <taxon>Bacillati</taxon>
        <taxon>Actinomycetota</taxon>
        <taxon>Actinomycetes</taxon>
        <taxon>Micromonosporales</taxon>
        <taxon>Micromonosporaceae</taxon>
        <taxon>Micromonospora</taxon>
    </lineage>
</organism>
<feature type="transmembrane region" description="Helical" evidence="1">
    <location>
        <begin position="68"/>
        <end position="89"/>
    </location>
</feature>
<evidence type="ECO:0000256" key="1">
    <source>
        <dbReference type="SAM" id="Phobius"/>
    </source>
</evidence>
<accession>A0A1C6U0A1</accession>
<keyword evidence="1" id="KW-0472">Membrane</keyword>
<proteinExistence type="predicted"/>